<reference evidence="2 3" key="2">
    <citation type="journal article" date="2010" name="Nucleic Acids Res.">
        <title>BeetleBase in 2010: revisions to provide comprehensive genomic information for Tribolium castaneum.</title>
        <authorList>
            <person name="Kim H.S."/>
            <person name="Murphy T."/>
            <person name="Xia J."/>
            <person name="Caragea D."/>
            <person name="Park Y."/>
            <person name="Beeman R.W."/>
            <person name="Lorenzen M.D."/>
            <person name="Butcher S."/>
            <person name="Manak J.R."/>
            <person name="Brown S.J."/>
        </authorList>
    </citation>
    <scope>GENOME REANNOTATION</scope>
    <source>
        <strain evidence="2 3">Georgia GA2</strain>
    </source>
</reference>
<reference evidence="2 3" key="1">
    <citation type="journal article" date="2008" name="Nature">
        <title>The genome of the model beetle and pest Tribolium castaneum.</title>
        <authorList>
            <consortium name="Tribolium Genome Sequencing Consortium"/>
            <person name="Richards S."/>
            <person name="Gibbs R.A."/>
            <person name="Weinstock G.M."/>
            <person name="Brown S.J."/>
            <person name="Denell R."/>
            <person name="Beeman R.W."/>
            <person name="Gibbs R."/>
            <person name="Beeman R.W."/>
            <person name="Brown S.J."/>
            <person name="Bucher G."/>
            <person name="Friedrich M."/>
            <person name="Grimmelikhuijzen C.J."/>
            <person name="Klingler M."/>
            <person name="Lorenzen M."/>
            <person name="Richards S."/>
            <person name="Roth S."/>
            <person name="Schroder R."/>
            <person name="Tautz D."/>
            <person name="Zdobnov E.M."/>
            <person name="Muzny D."/>
            <person name="Gibbs R.A."/>
            <person name="Weinstock G.M."/>
            <person name="Attaway T."/>
            <person name="Bell S."/>
            <person name="Buhay C.J."/>
            <person name="Chandrabose M.N."/>
            <person name="Chavez D."/>
            <person name="Clerk-Blankenburg K.P."/>
            <person name="Cree A."/>
            <person name="Dao M."/>
            <person name="Davis C."/>
            <person name="Chacko J."/>
            <person name="Dinh H."/>
            <person name="Dugan-Rocha S."/>
            <person name="Fowler G."/>
            <person name="Garner T.T."/>
            <person name="Garnes J."/>
            <person name="Gnirke A."/>
            <person name="Hawes A."/>
            <person name="Hernandez J."/>
            <person name="Hines S."/>
            <person name="Holder M."/>
            <person name="Hume J."/>
            <person name="Jhangiani S.N."/>
            <person name="Joshi V."/>
            <person name="Khan Z.M."/>
            <person name="Jackson L."/>
            <person name="Kovar C."/>
            <person name="Kowis A."/>
            <person name="Lee S."/>
            <person name="Lewis L.R."/>
            <person name="Margolis J."/>
            <person name="Morgan M."/>
            <person name="Nazareth L.V."/>
            <person name="Nguyen N."/>
            <person name="Okwuonu G."/>
            <person name="Parker D."/>
            <person name="Richards S."/>
            <person name="Ruiz S.J."/>
            <person name="Santibanez J."/>
            <person name="Savard J."/>
            <person name="Scherer S.E."/>
            <person name="Schneider B."/>
            <person name="Sodergren E."/>
            <person name="Tautz D."/>
            <person name="Vattahil S."/>
            <person name="Villasana D."/>
            <person name="White C.S."/>
            <person name="Wright R."/>
            <person name="Park Y."/>
            <person name="Beeman R.W."/>
            <person name="Lord J."/>
            <person name="Oppert B."/>
            <person name="Lorenzen M."/>
            <person name="Brown S."/>
            <person name="Wang L."/>
            <person name="Savard J."/>
            <person name="Tautz D."/>
            <person name="Richards S."/>
            <person name="Weinstock G."/>
            <person name="Gibbs R.A."/>
            <person name="Liu Y."/>
            <person name="Worley K."/>
            <person name="Weinstock G."/>
            <person name="Elsik C.G."/>
            <person name="Reese J.T."/>
            <person name="Elhaik E."/>
            <person name="Landan G."/>
            <person name="Graur D."/>
            <person name="Arensburger P."/>
            <person name="Atkinson P."/>
            <person name="Beeman R.W."/>
            <person name="Beidler J."/>
            <person name="Brown S.J."/>
            <person name="Demuth J.P."/>
            <person name="Drury D.W."/>
            <person name="Du Y.Z."/>
            <person name="Fujiwara H."/>
            <person name="Lorenzen M."/>
            <person name="Maselli V."/>
            <person name="Osanai M."/>
            <person name="Park Y."/>
            <person name="Robertson H.M."/>
            <person name="Tu Z."/>
            <person name="Wang J.J."/>
            <person name="Wang S."/>
            <person name="Richards S."/>
            <person name="Song H."/>
            <person name="Zhang L."/>
            <person name="Sodergren E."/>
            <person name="Werner D."/>
            <person name="Stanke M."/>
            <person name="Morgenstern B."/>
            <person name="Solovyev V."/>
            <person name="Kosarev P."/>
            <person name="Brown G."/>
            <person name="Chen H.C."/>
            <person name="Ermolaeva O."/>
            <person name="Hlavina W."/>
            <person name="Kapustin Y."/>
            <person name="Kiryutin B."/>
            <person name="Kitts P."/>
            <person name="Maglott D."/>
            <person name="Pruitt K."/>
            <person name="Sapojnikov V."/>
            <person name="Souvorov A."/>
            <person name="Mackey A.J."/>
            <person name="Waterhouse R.M."/>
            <person name="Wyder S."/>
            <person name="Zdobnov E.M."/>
            <person name="Zdobnov E.M."/>
            <person name="Wyder S."/>
            <person name="Kriventseva E.V."/>
            <person name="Kadowaki T."/>
            <person name="Bork P."/>
            <person name="Aranda M."/>
            <person name="Bao R."/>
            <person name="Beermann A."/>
            <person name="Berns N."/>
            <person name="Bolognesi R."/>
            <person name="Bonneton F."/>
            <person name="Bopp D."/>
            <person name="Brown S.J."/>
            <person name="Bucher G."/>
            <person name="Butts T."/>
            <person name="Chaumot A."/>
            <person name="Denell R.E."/>
            <person name="Ferrier D.E."/>
            <person name="Friedrich M."/>
            <person name="Gordon C.M."/>
            <person name="Jindra M."/>
            <person name="Klingler M."/>
            <person name="Lan Q."/>
            <person name="Lattorff H.M."/>
            <person name="Laudet V."/>
            <person name="von Levetsow C."/>
            <person name="Liu Z."/>
            <person name="Lutz R."/>
            <person name="Lynch J.A."/>
            <person name="da Fonseca R.N."/>
            <person name="Posnien N."/>
            <person name="Reuter R."/>
            <person name="Roth S."/>
            <person name="Savard J."/>
            <person name="Schinko J.B."/>
            <person name="Schmitt C."/>
            <person name="Schoppmeier M."/>
            <person name="Schroder R."/>
            <person name="Shippy T.D."/>
            <person name="Simonnet F."/>
            <person name="Marques-Souza H."/>
            <person name="Tautz D."/>
            <person name="Tomoyasu Y."/>
            <person name="Trauner J."/>
            <person name="Van der Zee M."/>
            <person name="Vervoort M."/>
            <person name="Wittkopp N."/>
            <person name="Wimmer E.A."/>
            <person name="Yang X."/>
            <person name="Jones A.K."/>
            <person name="Sattelle D.B."/>
            <person name="Ebert P.R."/>
            <person name="Nelson D."/>
            <person name="Scott J.G."/>
            <person name="Beeman R.W."/>
            <person name="Muthukrishnan S."/>
            <person name="Kramer K.J."/>
            <person name="Arakane Y."/>
            <person name="Beeman R.W."/>
            <person name="Zhu Q."/>
            <person name="Hogenkamp D."/>
            <person name="Dixit R."/>
            <person name="Oppert B."/>
            <person name="Jiang H."/>
            <person name="Zou Z."/>
            <person name="Marshall J."/>
            <person name="Elpidina E."/>
            <person name="Vinokurov K."/>
            <person name="Oppert C."/>
            <person name="Zou Z."/>
            <person name="Evans J."/>
            <person name="Lu Z."/>
            <person name="Zhao P."/>
            <person name="Sumathipala N."/>
            <person name="Altincicek B."/>
            <person name="Vilcinskas A."/>
            <person name="Williams M."/>
            <person name="Hultmark D."/>
            <person name="Hetru C."/>
            <person name="Jiang H."/>
            <person name="Grimmelikhuijzen C.J."/>
            <person name="Hauser F."/>
            <person name="Cazzamali G."/>
            <person name="Williamson M."/>
            <person name="Park Y."/>
            <person name="Li B."/>
            <person name="Tanaka Y."/>
            <person name="Predel R."/>
            <person name="Neupert S."/>
            <person name="Schachtner J."/>
            <person name="Verleyen P."/>
            <person name="Raible F."/>
            <person name="Bork P."/>
            <person name="Friedrich M."/>
            <person name="Walden K.K."/>
            <person name="Robertson H.M."/>
            <person name="Angeli S."/>
            <person name="Foret S."/>
            <person name="Bucher G."/>
            <person name="Schuetz S."/>
            <person name="Maleszka R."/>
            <person name="Wimmer E.A."/>
            <person name="Beeman R.W."/>
            <person name="Lorenzen M."/>
            <person name="Tomoyasu Y."/>
            <person name="Miller S.C."/>
            <person name="Grossmann D."/>
            <person name="Bucher G."/>
        </authorList>
    </citation>
    <scope>NUCLEOTIDE SEQUENCE [LARGE SCALE GENOMIC DNA]</scope>
    <source>
        <strain evidence="2 3">Georgia GA2</strain>
    </source>
</reference>
<keyword evidence="3" id="KW-1185">Reference proteome</keyword>
<feature type="chain" id="PRO_5007300041" evidence="1">
    <location>
        <begin position="17"/>
        <end position="44"/>
    </location>
</feature>
<sequence>MRRICALVKITSGCAAWWCINPGLFAVSGGPGRVIQVAPTWPES</sequence>
<dbReference type="Proteomes" id="UP000007266">
    <property type="component" value="Linkage group 4"/>
</dbReference>
<evidence type="ECO:0000313" key="2">
    <source>
        <dbReference type="EMBL" id="KYB28188.1"/>
    </source>
</evidence>
<organism evidence="2 3">
    <name type="scientific">Tribolium castaneum</name>
    <name type="common">Red flour beetle</name>
    <dbReference type="NCBI Taxonomy" id="7070"/>
    <lineage>
        <taxon>Eukaryota</taxon>
        <taxon>Metazoa</taxon>
        <taxon>Ecdysozoa</taxon>
        <taxon>Arthropoda</taxon>
        <taxon>Hexapoda</taxon>
        <taxon>Insecta</taxon>
        <taxon>Pterygota</taxon>
        <taxon>Neoptera</taxon>
        <taxon>Endopterygota</taxon>
        <taxon>Coleoptera</taxon>
        <taxon>Polyphaga</taxon>
        <taxon>Cucujiformia</taxon>
        <taxon>Tenebrionidae</taxon>
        <taxon>Tenebrionidae incertae sedis</taxon>
        <taxon>Tribolium</taxon>
    </lineage>
</organism>
<name>A0A139WJH3_TRICA</name>
<dbReference type="EMBL" id="KQ971338">
    <property type="protein sequence ID" value="KYB28188.1"/>
    <property type="molecule type" value="Genomic_DNA"/>
</dbReference>
<dbReference type="InParanoid" id="A0A139WJH3"/>
<keyword evidence="1" id="KW-0732">Signal</keyword>
<protein>
    <submittedName>
        <fullName evidence="2">Uncharacterized protein</fullName>
    </submittedName>
</protein>
<proteinExistence type="predicted"/>
<accession>A0A139WJH3</accession>
<gene>
    <name evidence="2" type="primary">AUGUSTUS-3.0.2_32915</name>
    <name evidence="2" type="ORF">TcasGA2_TC032915</name>
</gene>
<evidence type="ECO:0000256" key="1">
    <source>
        <dbReference type="SAM" id="SignalP"/>
    </source>
</evidence>
<dbReference type="AlphaFoldDB" id="A0A139WJH3"/>
<feature type="signal peptide" evidence="1">
    <location>
        <begin position="1"/>
        <end position="16"/>
    </location>
</feature>
<evidence type="ECO:0000313" key="3">
    <source>
        <dbReference type="Proteomes" id="UP000007266"/>
    </source>
</evidence>